<dbReference type="FunFam" id="1.10.287.180:FF:000001">
    <property type="entry name" value="Transcription elongation factor GreA"/>
    <property type="match status" value="1"/>
</dbReference>
<keyword evidence="4 8" id="KW-0238">DNA-binding</keyword>
<dbReference type="AlphaFoldDB" id="A0A1F5WES7"/>
<dbReference type="PIRSF" id="PIRSF006092">
    <property type="entry name" value="GreA_GreB"/>
    <property type="match status" value="1"/>
</dbReference>
<dbReference type="InterPro" id="IPR022691">
    <property type="entry name" value="Tscrpt_elong_fac_GreA/B_N"/>
</dbReference>
<dbReference type="GO" id="GO:0032784">
    <property type="term" value="P:regulation of DNA-templated transcription elongation"/>
    <property type="evidence" value="ECO:0007669"/>
    <property type="project" value="UniProtKB-UniRule"/>
</dbReference>
<evidence type="ECO:0000313" key="13">
    <source>
        <dbReference type="Proteomes" id="UP000178276"/>
    </source>
</evidence>
<dbReference type="NCBIfam" id="TIGR01462">
    <property type="entry name" value="greA"/>
    <property type="match status" value="1"/>
</dbReference>
<comment type="caution">
    <text evidence="12">The sequence shown here is derived from an EMBL/GenBank/DDBJ whole genome shotgun (WGS) entry which is preliminary data.</text>
</comment>
<dbReference type="PANTHER" id="PTHR30437:SF4">
    <property type="entry name" value="TRANSCRIPTION ELONGATION FACTOR GREA"/>
    <property type="match status" value="1"/>
</dbReference>
<feature type="domain" description="Transcription elongation factor GreA/GreB N-terminal" evidence="11">
    <location>
        <begin position="10"/>
        <end position="78"/>
    </location>
</feature>
<evidence type="ECO:0000259" key="11">
    <source>
        <dbReference type="Pfam" id="PF03449"/>
    </source>
</evidence>
<evidence type="ECO:0000256" key="3">
    <source>
        <dbReference type="ARBA" id="ARBA00023015"/>
    </source>
</evidence>
<accession>A0A1F5WES7</accession>
<evidence type="ECO:0000256" key="8">
    <source>
        <dbReference type="HAMAP-Rule" id="MF_00105"/>
    </source>
</evidence>
<evidence type="ECO:0000256" key="9">
    <source>
        <dbReference type="RuleBase" id="RU000556"/>
    </source>
</evidence>
<name>A0A1F5WES7_9BACT</name>
<evidence type="ECO:0000256" key="7">
    <source>
        <dbReference type="ARBA" id="ARBA00030776"/>
    </source>
</evidence>
<dbReference type="GO" id="GO:0006354">
    <property type="term" value="P:DNA-templated transcription elongation"/>
    <property type="evidence" value="ECO:0007669"/>
    <property type="project" value="TreeGrafter"/>
</dbReference>
<dbReference type="InterPro" id="IPR036805">
    <property type="entry name" value="Tscrpt_elong_fac_GreA/B_N_sf"/>
</dbReference>
<dbReference type="InterPro" id="IPR028624">
    <property type="entry name" value="Tscrpt_elong_fac_GreA/B"/>
</dbReference>
<dbReference type="NCBIfam" id="NF001263">
    <property type="entry name" value="PRK00226.1-4"/>
    <property type="match status" value="1"/>
</dbReference>
<dbReference type="FunFam" id="3.10.50.30:FF:000001">
    <property type="entry name" value="Transcription elongation factor GreA"/>
    <property type="match status" value="1"/>
</dbReference>
<dbReference type="GO" id="GO:0003746">
    <property type="term" value="F:translation elongation factor activity"/>
    <property type="evidence" value="ECO:0007669"/>
    <property type="project" value="UniProtKB-KW"/>
</dbReference>
<gene>
    <name evidence="8" type="primary">greA</name>
    <name evidence="12" type="ORF">A2W57_02570</name>
</gene>
<dbReference type="InterPro" id="IPR001437">
    <property type="entry name" value="Tscrpt_elong_fac_GreA/B_C"/>
</dbReference>
<dbReference type="Proteomes" id="UP000178276">
    <property type="component" value="Unassembled WGS sequence"/>
</dbReference>
<dbReference type="PROSITE" id="PS00829">
    <property type="entry name" value="GREAB_1"/>
    <property type="match status" value="1"/>
</dbReference>
<evidence type="ECO:0000256" key="5">
    <source>
        <dbReference type="ARBA" id="ARBA00023163"/>
    </source>
</evidence>
<keyword evidence="12" id="KW-0251">Elongation factor</keyword>
<evidence type="ECO:0000256" key="1">
    <source>
        <dbReference type="ARBA" id="ARBA00008213"/>
    </source>
</evidence>
<comment type="function">
    <text evidence="6 8 9">Necessary for efficient RNA polymerase transcription elongation past template-encoded arresting sites. The arresting sites in DNA have the property of trapping a certain fraction of elongating RNA polymerases that pass through, resulting in locked ternary complexes. Cleavage of the nascent transcript by cleavage factors such as GreA or GreB allows the resumption of elongation from the new 3'terminus. GreA releases sequences of 2 to 3 nucleotides.</text>
</comment>
<keyword evidence="12" id="KW-0648">Protein biosynthesis</keyword>
<organism evidence="12 13">
    <name type="scientific">Candidatus Giovannonibacteria bacterium RIFCSPHIGHO2_02_43_16</name>
    <dbReference type="NCBI Taxonomy" id="1798331"/>
    <lineage>
        <taxon>Bacteria</taxon>
        <taxon>Candidatus Giovannoniibacteriota</taxon>
    </lineage>
</organism>
<protein>
    <recommendedName>
        <fullName evidence="2 8">Transcription elongation factor GreA</fullName>
    </recommendedName>
    <alternativeName>
        <fullName evidence="7 8">Transcript cleavage factor GreA</fullName>
    </alternativeName>
</protein>
<dbReference type="Pfam" id="PF03449">
    <property type="entry name" value="GreA_GreB_N"/>
    <property type="match status" value="1"/>
</dbReference>
<dbReference type="PANTHER" id="PTHR30437">
    <property type="entry name" value="TRANSCRIPTION ELONGATION FACTOR GREA"/>
    <property type="match status" value="1"/>
</dbReference>
<keyword evidence="5 8" id="KW-0804">Transcription</keyword>
<dbReference type="InterPro" id="IPR018151">
    <property type="entry name" value="TF_GreA/GreB_CS"/>
</dbReference>
<dbReference type="InterPro" id="IPR036953">
    <property type="entry name" value="GreA/GreB_C_sf"/>
</dbReference>
<dbReference type="PROSITE" id="PS00830">
    <property type="entry name" value="GREAB_2"/>
    <property type="match status" value="1"/>
</dbReference>
<proteinExistence type="inferred from homology"/>
<dbReference type="GO" id="GO:0070063">
    <property type="term" value="F:RNA polymerase binding"/>
    <property type="evidence" value="ECO:0007669"/>
    <property type="project" value="InterPro"/>
</dbReference>
<dbReference type="Gene3D" id="1.10.287.180">
    <property type="entry name" value="Transcription elongation factor, GreA/GreB, N-terminal domain"/>
    <property type="match status" value="1"/>
</dbReference>
<dbReference type="Gene3D" id="3.10.50.30">
    <property type="entry name" value="Transcription elongation factor, GreA/GreB, C-terminal domain"/>
    <property type="match status" value="1"/>
</dbReference>
<reference evidence="12 13" key="1">
    <citation type="journal article" date="2016" name="Nat. Commun.">
        <title>Thousands of microbial genomes shed light on interconnected biogeochemical processes in an aquifer system.</title>
        <authorList>
            <person name="Anantharaman K."/>
            <person name="Brown C.T."/>
            <person name="Hug L.A."/>
            <person name="Sharon I."/>
            <person name="Castelle C.J."/>
            <person name="Probst A.J."/>
            <person name="Thomas B.C."/>
            <person name="Singh A."/>
            <person name="Wilkins M.J."/>
            <person name="Karaoz U."/>
            <person name="Brodie E.L."/>
            <person name="Williams K.H."/>
            <person name="Hubbard S.S."/>
            <person name="Banfield J.F."/>
        </authorList>
    </citation>
    <scope>NUCLEOTIDE SEQUENCE [LARGE SCALE GENOMIC DNA]</scope>
</reference>
<evidence type="ECO:0000256" key="4">
    <source>
        <dbReference type="ARBA" id="ARBA00023125"/>
    </source>
</evidence>
<dbReference type="InterPro" id="IPR006359">
    <property type="entry name" value="Tscrpt_elong_fac_GreA"/>
</dbReference>
<feature type="domain" description="Transcription elongation factor GreA/GreB C-terminal" evidence="10">
    <location>
        <begin position="86"/>
        <end position="158"/>
    </location>
</feature>
<dbReference type="InterPro" id="IPR023459">
    <property type="entry name" value="Tscrpt_elong_fac_GreA/B_fam"/>
</dbReference>
<dbReference type="GO" id="GO:0003677">
    <property type="term" value="F:DNA binding"/>
    <property type="evidence" value="ECO:0007669"/>
    <property type="project" value="UniProtKB-UniRule"/>
</dbReference>
<dbReference type="Pfam" id="PF01272">
    <property type="entry name" value="GreA_GreB"/>
    <property type="match status" value="1"/>
</dbReference>
<evidence type="ECO:0000256" key="2">
    <source>
        <dbReference type="ARBA" id="ARBA00013729"/>
    </source>
</evidence>
<keyword evidence="3 8" id="KW-0805">Transcription regulation</keyword>
<evidence type="ECO:0000313" key="12">
    <source>
        <dbReference type="EMBL" id="OGF74070.1"/>
    </source>
</evidence>
<dbReference type="EMBL" id="MFHJ01000018">
    <property type="protein sequence ID" value="OGF74070.1"/>
    <property type="molecule type" value="Genomic_DNA"/>
</dbReference>
<evidence type="ECO:0000259" key="10">
    <source>
        <dbReference type="Pfam" id="PF01272"/>
    </source>
</evidence>
<dbReference type="SUPFAM" id="SSF54534">
    <property type="entry name" value="FKBP-like"/>
    <property type="match status" value="1"/>
</dbReference>
<comment type="similarity">
    <text evidence="1 8 9">Belongs to the GreA/GreB family.</text>
</comment>
<evidence type="ECO:0000256" key="6">
    <source>
        <dbReference type="ARBA" id="ARBA00024916"/>
    </source>
</evidence>
<sequence length="159" mass="17588">MDNINENAEYLSASGFTRLKSELVVLKDKKRKEIAERLEYAKSLGDLSENAEYQEAKEEQQLIESRIADLEDILSRAVLISQPASASSVTIGSTVITKKEGNGSEDSYFIVGREEADPSQNRISNESPLGRALIGKQRGDIVSIHTPKGEMAYKILDIQ</sequence>
<dbReference type="SUPFAM" id="SSF46557">
    <property type="entry name" value="GreA transcript cleavage protein, N-terminal domain"/>
    <property type="match status" value="1"/>
</dbReference>
<dbReference type="STRING" id="1798331.A2W57_02570"/>
<dbReference type="HAMAP" id="MF_00105">
    <property type="entry name" value="GreA_GreB"/>
    <property type="match status" value="1"/>
</dbReference>